<keyword evidence="2" id="KW-1185">Reference proteome</keyword>
<evidence type="ECO:0000313" key="2">
    <source>
        <dbReference type="Proteomes" id="UP001630127"/>
    </source>
</evidence>
<reference evidence="1 2" key="1">
    <citation type="submission" date="2024-11" db="EMBL/GenBank/DDBJ databases">
        <title>A near-complete genome assembly of Cinchona calisaya.</title>
        <authorList>
            <person name="Lian D.C."/>
            <person name="Zhao X.W."/>
            <person name="Wei L."/>
        </authorList>
    </citation>
    <scope>NUCLEOTIDE SEQUENCE [LARGE SCALE GENOMIC DNA]</scope>
    <source>
        <tissue evidence="1">Nenye</tissue>
    </source>
</reference>
<protein>
    <submittedName>
        <fullName evidence="1">Uncharacterized protein</fullName>
    </submittedName>
</protein>
<gene>
    <name evidence="1" type="ORF">ACH5RR_009358</name>
</gene>
<comment type="caution">
    <text evidence="1">The sequence shown here is derived from an EMBL/GenBank/DDBJ whole genome shotgun (WGS) entry which is preliminary data.</text>
</comment>
<evidence type="ECO:0000313" key="1">
    <source>
        <dbReference type="EMBL" id="KAL3530036.1"/>
    </source>
</evidence>
<sequence>MADALAKVSKDVICPNIGDKEGKHLKLLVEVDISKPLFRGTLVRSEGEWHWTGHLAKSCVNRGQTEVEEGDSQYGYWLKASVVWNKKLTFPQSELKMGMIQTNESRPAAVQVSNNISGSAHNAEMELMGNRKVSSYKARPYTGIDLQKVVAKRDREL</sequence>
<name>A0ABD3AGF2_9GENT</name>
<organism evidence="1 2">
    <name type="scientific">Cinchona calisaya</name>
    <dbReference type="NCBI Taxonomy" id="153742"/>
    <lineage>
        <taxon>Eukaryota</taxon>
        <taxon>Viridiplantae</taxon>
        <taxon>Streptophyta</taxon>
        <taxon>Embryophyta</taxon>
        <taxon>Tracheophyta</taxon>
        <taxon>Spermatophyta</taxon>
        <taxon>Magnoliopsida</taxon>
        <taxon>eudicotyledons</taxon>
        <taxon>Gunneridae</taxon>
        <taxon>Pentapetalae</taxon>
        <taxon>asterids</taxon>
        <taxon>lamiids</taxon>
        <taxon>Gentianales</taxon>
        <taxon>Rubiaceae</taxon>
        <taxon>Cinchonoideae</taxon>
        <taxon>Cinchoneae</taxon>
        <taxon>Cinchona</taxon>
    </lineage>
</organism>
<dbReference type="Proteomes" id="UP001630127">
    <property type="component" value="Unassembled WGS sequence"/>
</dbReference>
<dbReference type="AlphaFoldDB" id="A0ABD3AGF2"/>
<accession>A0ABD3AGF2</accession>
<dbReference type="EMBL" id="JBJUIK010000004">
    <property type="protein sequence ID" value="KAL3530036.1"/>
    <property type="molecule type" value="Genomic_DNA"/>
</dbReference>
<proteinExistence type="predicted"/>